<dbReference type="Proteomes" id="UP000825701">
    <property type="component" value="Chromosome"/>
</dbReference>
<evidence type="ECO:0000313" key="3">
    <source>
        <dbReference type="EMBL" id="QZO00184.1"/>
    </source>
</evidence>
<dbReference type="EMBL" id="CP081869">
    <property type="protein sequence ID" value="QZO00184.1"/>
    <property type="molecule type" value="Genomic_DNA"/>
</dbReference>
<accession>A0A9E6UNH1</accession>
<sequence length="187" mass="20616">MIRETIVTTASPDGRPHVAPMGATPIEGGWLLQPFRPSTTLENFLTTRCGVVNFTDDARIFAGCVTKRRPEWPTVRAETVDSVRLAAALSHHEVRVERVEDGERPKLICSVVHSANHRAFGGLNRAIAAVLEGAVLVSRLHMLSAEKIEQEFAYLQIAIDKTAGEAELEAWSWLIDAVEAHRRRAAS</sequence>
<dbReference type="InterPro" id="IPR007386">
    <property type="entry name" value="DUF447_N"/>
</dbReference>
<dbReference type="RefSeq" id="WP_261403344.1">
    <property type="nucleotide sequence ID" value="NZ_CP081869.1"/>
</dbReference>
<evidence type="ECO:0000313" key="4">
    <source>
        <dbReference type="Proteomes" id="UP000825701"/>
    </source>
</evidence>
<feature type="domain" description="DUF447" evidence="1">
    <location>
        <begin position="3"/>
        <end position="115"/>
    </location>
</feature>
<dbReference type="InterPro" id="IPR049288">
    <property type="entry name" value="DUF447_C"/>
</dbReference>
<name>A0A9E6UNH1_9HYPH</name>
<dbReference type="KEGG" id="cmet:K6K41_27270"/>
<dbReference type="Pfam" id="PF20766">
    <property type="entry name" value="DUF447_C"/>
    <property type="match status" value="1"/>
</dbReference>
<protein>
    <submittedName>
        <fullName evidence="3">DUF447 family protein</fullName>
    </submittedName>
</protein>
<organism evidence="3 4">
    <name type="scientific">Chenggangzhangella methanolivorans</name>
    <dbReference type="NCBI Taxonomy" id="1437009"/>
    <lineage>
        <taxon>Bacteria</taxon>
        <taxon>Pseudomonadati</taxon>
        <taxon>Pseudomonadota</taxon>
        <taxon>Alphaproteobacteria</taxon>
        <taxon>Hyphomicrobiales</taxon>
        <taxon>Methylopilaceae</taxon>
        <taxon>Chenggangzhangella</taxon>
    </lineage>
</organism>
<dbReference type="SUPFAM" id="SSF50475">
    <property type="entry name" value="FMN-binding split barrel"/>
    <property type="match status" value="1"/>
</dbReference>
<gene>
    <name evidence="3" type="ORF">K6K41_27270</name>
</gene>
<dbReference type="InterPro" id="IPR012349">
    <property type="entry name" value="Split_barrel_FMN-bd"/>
</dbReference>
<proteinExistence type="predicted"/>
<dbReference type="Pfam" id="PF04289">
    <property type="entry name" value="DUF447_N"/>
    <property type="match status" value="1"/>
</dbReference>
<evidence type="ECO:0000259" key="1">
    <source>
        <dbReference type="Pfam" id="PF04289"/>
    </source>
</evidence>
<reference evidence="3" key="1">
    <citation type="submission" date="2021-08" db="EMBL/GenBank/DDBJ databases">
        <authorList>
            <person name="Zhang H."/>
            <person name="Xu M."/>
            <person name="Yu Z."/>
            <person name="Yang L."/>
            <person name="Cai Y."/>
        </authorList>
    </citation>
    <scope>NUCLEOTIDE SEQUENCE</scope>
    <source>
        <strain evidence="3">CHL1</strain>
    </source>
</reference>
<dbReference type="AlphaFoldDB" id="A0A9E6UNH1"/>
<feature type="domain" description="DUF447" evidence="2">
    <location>
        <begin position="124"/>
        <end position="175"/>
    </location>
</feature>
<keyword evidence="4" id="KW-1185">Reference proteome</keyword>
<dbReference type="Gene3D" id="2.30.110.10">
    <property type="entry name" value="Electron Transport, Fmn-binding Protein, Chain A"/>
    <property type="match status" value="1"/>
</dbReference>
<dbReference type="Gene3D" id="1.20.58.290">
    <property type="entry name" value="Hypothetical membrane protein ta0354_69_121"/>
    <property type="match status" value="1"/>
</dbReference>
<evidence type="ECO:0000259" key="2">
    <source>
        <dbReference type="Pfam" id="PF20766"/>
    </source>
</evidence>